<evidence type="ECO:0000313" key="2">
    <source>
        <dbReference type="EMBL" id="OLP91788.1"/>
    </source>
</evidence>
<keyword evidence="1" id="KW-0812">Transmembrane</keyword>
<dbReference type="InterPro" id="IPR036691">
    <property type="entry name" value="Endo/exonu/phosph_ase_sf"/>
</dbReference>
<dbReference type="Proteomes" id="UP000186817">
    <property type="component" value="Unassembled WGS sequence"/>
</dbReference>
<accession>A0A1Q9D9F7</accession>
<dbReference type="InterPro" id="IPR043502">
    <property type="entry name" value="DNA/RNA_pol_sf"/>
</dbReference>
<evidence type="ECO:0000256" key="1">
    <source>
        <dbReference type="SAM" id="Phobius"/>
    </source>
</evidence>
<dbReference type="SUPFAM" id="SSF56672">
    <property type="entry name" value="DNA/RNA polymerases"/>
    <property type="match status" value="2"/>
</dbReference>
<dbReference type="InterPro" id="IPR052055">
    <property type="entry name" value="Hepadnavirus_pol/RT"/>
</dbReference>
<reference evidence="2 3" key="1">
    <citation type="submission" date="2016-02" db="EMBL/GenBank/DDBJ databases">
        <title>Genome analysis of coral dinoflagellate symbionts highlights evolutionary adaptations to a symbiotic lifestyle.</title>
        <authorList>
            <person name="Aranda M."/>
            <person name="Li Y."/>
            <person name="Liew Y.J."/>
            <person name="Baumgarten S."/>
            <person name="Simakov O."/>
            <person name="Wilson M."/>
            <person name="Piel J."/>
            <person name="Ashoor H."/>
            <person name="Bougouffa S."/>
            <person name="Bajic V.B."/>
            <person name="Ryu T."/>
            <person name="Ravasi T."/>
            <person name="Bayer T."/>
            <person name="Micklem G."/>
            <person name="Kim H."/>
            <person name="Bhak J."/>
            <person name="Lajeunesse T.C."/>
            <person name="Voolstra C.R."/>
        </authorList>
    </citation>
    <scope>NUCLEOTIDE SEQUENCE [LARGE SCALE GENOMIC DNA]</scope>
    <source>
        <strain evidence="2 3">CCMP2467</strain>
    </source>
</reference>
<evidence type="ECO:0000313" key="3">
    <source>
        <dbReference type="Proteomes" id="UP000186817"/>
    </source>
</evidence>
<dbReference type="OrthoDB" id="448892at2759"/>
<dbReference type="PANTHER" id="PTHR33050">
    <property type="entry name" value="REVERSE TRANSCRIPTASE DOMAIN-CONTAINING PROTEIN"/>
    <property type="match status" value="1"/>
</dbReference>
<sequence>MGDVDAEAIAQELVAKKTPLLREEIMQLAFYLPDQGQHKAAGERGSAFFAGAYRHGGITRLRSSCRSWPWSIQAITKYIRYKAPETVFTSFAVLYDQEAKPHRDSGNDATPNVVIKLSDFQGGGLWIEDPLGQDARNIDGRAIPGSNVDFDRDIIVFNAKEALHATLPWEGTRVVLAVYSVQGVDRIPADEFEQLMQLGFNPAPVQTGDHADVPWQVATFALRTEAADRKRPHGAPVRVRDHRQRRSGQKAIAAGYQMKKSVVLPLITTELHPGEAVECALNLIHPFTQDAAIDSDLQAVLQEIVDNPQAVCDRRESLLRTWEARALDLVPESDKLLKQIPDRHLRCLLRGAPDDKPLELGTFFHVALWRQLLQQASCADVDLVDQIMSGMPIVGDIASSHRWAADRKPHADHLSVDSLRSRAWEFRSKVLRAIKRAPLTEHSPKVWEATLEDVAEGAAIGPFFEESEVSEFVGDDRWIPTQRFEVVQKNKVRGVDSATSNGINMATVVTEKLELPSTDANVAVIKWLRSRLPDKALRGWVLDERRAYRQVPISPDHRKWSVVALKDPNTGKVAFFVMVGHSFGLVSAVYNYNRRSAAITDILRRVFSVAAFNFYDDKYGFEPEDTAASAFALAEKVHWWLGARFDQQKLQLCSDPTILGVTYDLEQHLLKIKKSRKKELFDEISMILEHEELSPGQAGKLRGKLMFGASQLWGKVGRAFLRALSDRQYSRRTTDTSLTPALLYSLYKWRALVMHGPPRPIPGSGSRKSDVVIFTDGSAPSSSPKDPATEMIGGVMFTREDSPKQFSSDVPKPIVQRWFPRKTQICMIELLAAVVAVQTFREEIRGKLVLLFIDSEPVEAALIKGYSAKDDVCELVGLFWDLVLELRCSVYIDRVPTDSNPADNPSRGDVATGHLIRGHFGTSRSAEELCRPCVDCGLYTGCYCDGNDWGDCFAADRLPRERWANNQRTPLCTACDRRFGMCHFCRGQLWACPPAHRDPARYAPDARAVPSRNYDQPIFYLAEEGAQPFQGRTTAAPRYVDLTAEDDPRGYDDMLFWEATERAGGLAAPKFGPSRHPKAKPPPTPAQIAAYNSNNVVARRAGYSAGSGRPKAKAAPDAAFRAAERDLVRLLGAAPLDDDPIEEASPPGRDPIEAEEEVRNLFEAAGMSGHLGSLSGPAGRTNFLRVTLNFQGIQDLGRKRLLQTKVLDKLKHLKGKSGIEGQDNCNLWVTKDRSIEERIRIRALVLTKNFYEKLPQPPEPESRRPPPEIVWRGQVFIGQRRMLKCMDNGQEPTANDQIVEVTGKPKEALQQLWADYGPVSLAGRSYTFFYADSSHAFRGLVLKVWQQQVEELISFCSAKRYHDEIAFCCDLNYDILDIVNVDERGIPFGQLLRTLGLEFTRLQQPTWSNTSGACSRIDFILFSLPSMTFWDDRVLAGSDTVIGSDHCAVSVSLQSLPSTGRSVFQNSKCGKWWTQGPQLLNKASALAEHLELSMSDLHMEDLSSLCQSCSRRITSCRFVDTPEIKNLIVKRKGLRGREARDLAKQIADARRTAKKEWLASLLQRSAEGDYRAIAYFKKRNSAMYTQGSYCIRAGGRSKAISDLRFFYQRKYTPPDPVIRGLPRAIFHQRAGPILNPEPFTLEEIRDVAFMCKHNKSTGADGISYEALQMLLQSELADHILDMYNGVLQGLLPIPRGLLCSPPQWLSVDFYMSFTNHEWQQREETWLRTPEGRKLFLAPFADDLVLIATSRDQAVRLLEDTVRTLGAIGLKMNWRKCKYIQTPGLPKTPLKPCGTAIEWAQSFVFLGILIGFQLSCQAVLAARMTKVSNAFWAYYRILRQHAVGLSKRLQIFDVFITSRWRWLSPAVKPSKSIRRFLRTTQATFLFSILGFSRDPFQGSLDSWIARRRASRLAAQLAGHKAWEGQHAVGFFGYWGHAARYPPESCIPIAVTLRVRGPEWLFANGPYIKRLPGRTQSLCADASRFLQRSWEQFLVALGQSPPTSWISGALDREKWRHFSTDWCCRNDSLATRFYSQAPEDVDLRGCQLVQNGDLFSLLHTRHPPVEEPYTTSFVCLNTPSCDAQTEGDSENVLRVFSDGSAPNNKRGPRDVREQMQAFMDTARPVAVIPQGALLITACLGLLVMALFGWGALTSFLRGLVTNMQNAIRSHMDTLMQELNEQTKKSLLLEIDNAREEMQHSLTAKWETTTEALGGKLQDLHKLVRDLADAPRESMDAHAFGEELWDNLRPVLAQWSQVQGDKTLKVFKDAVAGTAPSATTAPPPTLQPLEDKMKDYHAAVMAQLQDLQGAVTTTTLNKVDKLHTTVDAVAAESKTLAGYLREDHAILVRVRDRLDEVSKESLGHRRGSQWILLPPARLKGYQPISNKLAANSRLLRDYPSTSGVLALLSFEYS</sequence>
<dbReference type="EMBL" id="LSRX01000649">
    <property type="protein sequence ID" value="OLP91788.1"/>
    <property type="molecule type" value="Genomic_DNA"/>
</dbReference>
<proteinExistence type="predicted"/>
<feature type="transmembrane region" description="Helical" evidence="1">
    <location>
        <begin position="2130"/>
        <end position="2150"/>
    </location>
</feature>
<keyword evidence="1" id="KW-1133">Transmembrane helix</keyword>
<dbReference type="SUPFAM" id="SSF56219">
    <property type="entry name" value="DNase I-like"/>
    <property type="match status" value="1"/>
</dbReference>
<protein>
    <submittedName>
        <fullName evidence="2">Uncharacterized protein</fullName>
    </submittedName>
</protein>
<gene>
    <name evidence="2" type="ORF">AK812_SmicGene26494</name>
</gene>
<dbReference type="PANTHER" id="PTHR33050:SF7">
    <property type="entry name" value="RIBONUCLEASE H"/>
    <property type="match status" value="1"/>
</dbReference>
<comment type="caution">
    <text evidence="2">The sequence shown here is derived from an EMBL/GenBank/DDBJ whole genome shotgun (WGS) entry which is preliminary data.</text>
</comment>
<keyword evidence="1" id="KW-0472">Membrane</keyword>
<organism evidence="2 3">
    <name type="scientific">Symbiodinium microadriaticum</name>
    <name type="common">Dinoflagellate</name>
    <name type="synonym">Zooxanthella microadriatica</name>
    <dbReference type="NCBI Taxonomy" id="2951"/>
    <lineage>
        <taxon>Eukaryota</taxon>
        <taxon>Sar</taxon>
        <taxon>Alveolata</taxon>
        <taxon>Dinophyceae</taxon>
        <taxon>Suessiales</taxon>
        <taxon>Symbiodiniaceae</taxon>
        <taxon>Symbiodinium</taxon>
    </lineage>
</organism>
<keyword evidence="3" id="KW-1185">Reference proteome</keyword>
<feature type="transmembrane region" description="Helical" evidence="1">
    <location>
        <begin position="1798"/>
        <end position="1821"/>
    </location>
</feature>
<name>A0A1Q9D9F7_SYMMI</name>